<dbReference type="InterPro" id="IPR017853">
    <property type="entry name" value="GH"/>
</dbReference>
<feature type="domain" description="Glycosyl hydrolase family 13 catalytic" evidence="12">
    <location>
        <begin position="181"/>
        <end position="541"/>
    </location>
</feature>
<dbReference type="GeneID" id="93210842"/>
<feature type="region of interest" description="Disordered" evidence="11">
    <location>
        <begin position="667"/>
        <end position="728"/>
    </location>
</feature>
<comment type="similarity">
    <text evidence="3 9">Belongs to the glycosyl hydrolase 13 family. GlgB subfamily.</text>
</comment>
<keyword evidence="6 9" id="KW-0808">Transferase</keyword>
<evidence type="ECO:0000313" key="14">
    <source>
        <dbReference type="Proteomes" id="UP000005947"/>
    </source>
</evidence>
<evidence type="ECO:0000256" key="6">
    <source>
        <dbReference type="ARBA" id="ARBA00022679"/>
    </source>
</evidence>
<name>F1T5L5_9ACTN</name>
<comment type="pathway">
    <text evidence="2 9">Glycan biosynthesis; glycogen biosynthesis.</text>
</comment>
<evidence type="ECO:0000256" key="9">
    <source>
        <dbReference type="HAMAP-Rule" id="MF_00685"/>
    </source>
</evidence>
<dbReference type="RefSeq" id="WP_006302205.1">
    <property type="nucleotide sequence ID" value="NZ_ACGK02000001.1"/>
</dbReference>
<dbReference type="InterPro" id="IPR006048">
    <property type="entry name" value="A-amylase/branching_C"/>
</dbReference>
<reference evidence="13 14" key="1">
    <citation type="submission" date="2011-02" db="EMBL/GenBank/DDBJ databases">
        <authorList>
            <person name="Muzny D."/>
            <person name="Qin X."/>
            <person name="Buhay C."/>
            <person name="Dugan-Rocha S."/>
            <person name="Ding Y."/>
            <person name="Chen G."/>
            <person name="Hawes A."/>
            <person name="Holder M."/>
            <person name="Jhangiani S."/>
            <person name="Johnson A."/>
            <person name="Khan Z."/>
            <person name="Li Z."/>
            <person name="Liu W."/>
            <person name="Liu X."/>
            <person name="Perez L."/>
            <person name="Shen H."/>
            <person name="Wang Q."/>
            <person name="Watt J."/>
            <person name="Xi L."/>
            <person name="Xin Y."/>
            <person name="Zhou J."/>
            <person name="Deng J."/>
            <person name="Jiang H."/>
            <person name="Liu Y."/>
            <person name="Qu J."/>
            <person name="Song X.-Z."/>
            <person name="Zhang L."/>
            <person name="Villasana D."/>
            <person name="Johnson A."/>
            <person name="Liu J."/>
            <person name="Liyanage D."/>
            <person name="Lorensuhewa L."/>
            <person name="Robinson T."/>
            <person name="Song A."/>
            <person name="Song B.-B."/>
            <person name="Dinh H."/>
            <person name="Thornton R."/>
            <person name="Coyle M."/>
            <person name="Francisco L."/>
            <person name="Jackson L."/>
            <person name="Javaid M."/>
            <person name="Korchina V."/>
            <person name="Kovar C."/>
            <person name="Mata R."/>
            <person name="Mathew T."/>
            <person name="Ngo R."/>
            <person name="Nguyen L."/>
            <person name="Nguyen N."/>
            <person name="Okwuonu G."/>
            <person name="Ongeri F."/>
            <person name="Pham C."/>
            <person name="Simmons D."/>
            <person name="Wilczek-Boney K."/>
            <person name="Hale W."/>
            <person name="Jakkamsetti A."/>
            <person name="Pham P."/>
            <person name="Ruth R."/>
            <person name="San Lucas F."/>
            <person name="Warren J."/>
            <person name="Zhang J."/>
            <person name="Zhao Z."/>
            <person name="Zhou C."/>
            <person name="Zhu D."/>
            <person name="Lee S."/>
            <person name="Bess C."/>
            <person name="Blankenburg K."/>
            <person name="Forbes L."/>
            <person name="Fu Q."/>
            <person name="Gubbala S."/>
            <person name="Hirani K."/>
            <person name="Jayaseelan J.C."/>
            <person name="Lara F."/>
            <person name="Munidasa M."/>
            <person name="Palculict T."/>
            <person name="Patil S."/>
            <person name="Pu L.-L."/>
            <person name="Saada N."/>
            <person name="Tang L."/>
            <person name="Weissenberger G."/>
            <person name="Zhu Y."/>
            <person name="Hemphill L."/>
            <person name="Shang Y."/>
            <person name="Youmans B."/>
            <person name="Ayvaz T."/>
            <person name="Ross M."/>
            <person name="Santibanez J."/>
            <person name="Aqrawi P."/>
            <person name="Gross S."/>
            <person name="Joshi V."/>
            <person name="Fowler G."/>
            <person name="Nazareth L."/>
            <person name="Reid J."/>
            <person name="Worley K."/>
            <person name="Petrosino J."/>
            <person name="Highlander S."/>
            <person name="Gibbs R."/>
        </authorList>
    </citation>
    <scope>NUCLEOTIDE SEQUENCE [LARGE SCALE GENOMIC DNA]</scope>
    <source>
        <strain evidence="13 14">DSM 15829</strain>
    </source>
</reference>
<dbReference type="Gene3D" id="2.60.40.10">
    <property type="entry name" value="Immunoglobulins"/>
    <property type="match status" value="1"/>
</dbReference>
<dbReference type="NCBIfam" id="NF003811">
    <property type="entry name" value="PRK05402.1"/>
    <property type="match status" value="1"/>
</dbReference>
<comment type="function">
    <text evidence="9">Catalyzes the formation of the alpha-1,6-glucosidic linkages in glycogen by scission of a 1,4-alpha-linked oligosaccharide from growing alpha-1,4-glucan chains and the subsequent attachment of the oligosaccharide to the alpha-1,6 position.</text>
</comment>
<evidence type="ECO:0000256" key="8">
    <source>
        <dbReference type="ARBA" id="ARBA00023277"/>
    </source>
</evidence>
<dbReference type="SUPFAM" id="SSF51011">
    <property type="entry name" value="Glycosyl hydrolase domain"/>
    <property type="match status" value="1"/>
</dbReference>
<dbReference type="Pfam" id="PF02922">
    <property type="entry name" value="CBM_48"/>
    <property type="match status" value="1"/>
</dbReference>
<dbReference type="PANTHER" id="PTHR43651">
    <property type="entry name" value="1,4-ALPHA-GLUCAN-BRANCHING ENZYME"/>
    <property type="match status" value="1"/>
</dbReference>
<keyword evidence="8 9" id="KW-0119">Carbohydrate metabolism</keyword>
<keyword evidence="5 9" id="KW-0328">Glycosyltransferase</keyword>
<comment type="subunit">
    <text evidence="9">Monomer.</text>
</comment>
<dbReference type="GO" id="GO:0004553">
    <property type="term" value="F:hydrolase activity, hydrolyzing O-glycosyl compounds"/>
    <property type="evidence" value="ECO:0007669"/>
    <property type="project" value="InterPro"/>
</dbReference>
<feature type="active site" description="Proton donor" evidence="9 10">
    <location>
        <position position="390"/>
    </location>
</feature>
<dbReference type="CDD" id="cd11322">
    <property type="entry name" value="AmyAc_Glg_BE"/>
    <property type="match status" value="1"/>
</dbReference>
<dbReference type="eggNOG" id="COG0296">
    <property type="taxonomic scope" value="Bacteria"/>
</dbReference>
<feature type="active site" description="Nucleophile" evidence="9 10">
    <location>
        <position position="336"/>
    </location>
</feature>
<dbReference type="PIRSF" id="PIRSF000463">
    <property type="entry name" value="GlgB"/>
    <property type="match status" value="1"/>
</dbReference>
<comment type="caution">
    <text evidence="13">The sequence shown here is derived from an EMBL/GenBank/DDBJ whole genome shotgun (WGS) entry which is preliminary data.</text>
</comment>
<dbReference type="UniPathway" id="UPA00164"/>
<accession>F1T5L5</accession>
<dbReference type="InterPro" id="IPR006407">
    <property type="entry name" value="GlgB"/>
</dbReference>
<dbReference type="NCBIfam" id="TIGR01515">
    <property type="entry name" value="branching_enzym"/>
    <property type="match status" value="1"/>
</dbReference>
<dbReference type="Gene3D" id="3.20.20.80">
    <property type="entry name" value="Glycosidases"/>
    <property type="match status" value="1"/>
</dbReference>
<dbReference type="GO" id="GO:0003844">
    <property type="term" value="F:1,4-alpha-glucan branching enzyme activity"/>
    <property type="evidence" value="ECO:0007669"/>
    <property type="project" value="UniProtKB-UniRule"/>
</dbReference>
<feature type="compositionally biased region" description="Basic residues" evidence="11">
    <location>
        <begin position="710"/>
        <end position="728"/>
    </location>
</feature>
<gene>
    <name evidence="9 13" type="primary">glgB</name>
    <name evidence="13" type="ORF">HMPREF0091_10096</name>
</gene>
<dbReference type="FunFam" id="2.60.40.1180:FF:000002">
    <property type="entry name" value="1,4-alpha-glucan branching enzyme GlgB"/>
    <property type="match status" value="1"/>
</dbReference>
<dbReference type="InterPro" id="IPR044143">
    <property type="entry name" value="GlgB_N_E_set_prok"/>
</dbReference>
<evidence type="ECO:0000256" key="2">
    <source>
        <dbReference type="ARBA" id="ARBA00004964"/>
    </source>
</evidence>
<dbReference type="GO" id="GO:0005829">
    <property type="term" value="C:cytosol"/>
    <property type="evidence" value="ECO:0007669"/>
    <property type="project" value="TreeGrafter"/>
</dbReference>
<dbReference type="Proteomes" id="UP000005947">
    <property type="component" value="Unassembled WGS sequence"/>
</dbReference>
<dbReference type="EMBL" id="ACGK02000001">
    <property type="protein sequence ID" value="EGF23149.1"/>
    <property type="molecule type" value="Genomic_DNA"/>
</dbReference>
<evidence type="ECO:0000256" key="4">
    <source>
        <dbReference type="ARBA" id="ARBA00022600"/>
    </source>
</evidence>
<dbReference type="InterPro" id="IPR013783">
    <property type="entry name" value="Ig-like_fold"/>
</dbReference>
<proteinExistence type="inferred from homology"/>
<sequence>MKSFTLNDVQLTNDDRYLFAQGNWYRSHEKLGAHPIVCNGCSGFYFAVWAPGVKSVRVDGDFNGWGETQNYLEHKGSGIWEGFVGGAQAGELYKYLIETQDGTTFYKADPYAFSAECPPGTASRLLDVSKYEWSDAAYTKYRNNHDFLHEPLNIFECHLGSWKRQPSDEVIKEHANDTSTASDDEDTSNDEWQCQGRFLSYDELSERLVAYVKKMGYSHIEIMPIMEHPFDGSWGYQVTGYFAPTARYGTPDQFKHFIDACHQANIGVILDWVPGGFCKDEHGLSRFNGDKLFEKKEHPNWGTYKFDVGRGEVRSFLISNLLYWVGEFHVDGIRMDGVTSILYLNFGIDDPAQKQFNEKGTEEDLTAIKFVQQCNEAVEKYYPHTMMIAEESTAWPLVTYPPKDGGLGFHLKWDMGWMNDTLHYIQADFPYRPGAHHLLTFSTMYQFNENFILPLSHDEVVHGKCSLIRRQPGDYWRQFAGMRALALYQMAHAGAKLNFMGNEIAQFIEWRYYEGIQYFLTHKFDAHKKHQHFVQELNAFYNNNPAMWEFSFESRGFEWIDADNSGQAIIAFIRHGEHKTDDLVVVINFEVNPHDNFRLGMPMAGYWKEVFNTDDPAFGGSGTSNGFHALATEEEPQHGRDNSLVITVPPLGGVIFKYVRALPAKKKAASKATEKASPKAKGKATGKAAGKDSDKPASGKASHTSTRTKTVSKKSAHNTVTKKVKKRK</sequence>
<dbReference type="GO" id="GO:0005978">
    <property type="term" value="P:glycogen biosynthetic process"/>
    <property type="evidence" value="ECO:0007669"/>
    <property type="project" value="UniProtKB-UniRule"/>
</dbReference>
<dbReference type="InterPro" id="IPR037439">
    <property type="entry name" value="Branching_enzy"/>
</dbReference>
<dbReference type="HAMAP" id="MF_00685">
    <property type="entry name" value="GlgB"/>
    <property type="match status" value="1"/>
</dbReference>
<evidence type="ECO:0000256" key="5">
    <source>
        <dbReference type="ARBA" id="ARBA00022676"/>
    </source>
</evidence>
<evidence type="ECO:0000259" key="12">
    <source>
        <dbReference type="SMART" id="SM00642"/>
    </source>
</evidence>
<evidence type="ECO:0000256" key="1">
    <source>
        <dbReference type="ARBA" id="ARBA00000826"/>
    </source>
</evidence>
<keyword evidence="14" id="KW-1185">Reference proteome</keyword>
<dbReference type="EC" id="2.4.1.18" evidence="9"/>
<evidence type="ECO:0000256" key="7">
    <source>
        <dbReference type="ARBA" id="ARBA00023056"/>
    </source>
</evidence>
<dbReference type="InterPro" id="IPR004193">
    <property type="entry name" value="Glyco_hydro_13_N"/>
</dbReference>
<evidence type="ECO:0000256" key="3">
    <source>
        <dbReference type="ARBA" id="ARBA00009000"/>
    </source>
</evidence>
<dbReference type="InterPro" id="IPR006047">
    <property type="entry name" value="GH13_cat_dom"/>
</dbReference>
<dbReference type="CDD" id="cd02855">
    <property type="entry name" value="E_set_GBE_prok_N"/>
    <property type="match status" value="1"/>
</dbReference>
<dbReference type="Gene3D" id="2.60.40.1180">
    <property type="entry name" value="Golgi alpha-mannosidase II"/>
    <property type="match status" value="1"/>
</dbReference>
<comment type="catalytic activity">
    <reaction evidence="1 9">
        <text>Transfers a segment of a (1-&gt;4)-alpha-D-glucan chain to a primary hydroxy group in a similar glucan chain.</text>
        <dbReference type="EC" id="2.4.1.18"/>
    </reaction>
</comment>
<dbReference type="GO" id="GO:0043169">
    <property type="term" value="F:cation binding"/>
    <property type="evidence" value="ECO:0007669"/>
    <property type="project" value="InterPro"/>
</dbReference>
<dbReference type="InterPro" id="IPR013780">
    <property type="entry name" value="Glyco_hydro_b"/>
</dbReference>
<dbReference type="PANTHER" id="PTHR43651:SF3">
    <property type="entry name" value="1,4-ALPHA-GLUCAN-BRANCHING ENZYME"/>
    <property type="match status" value="1"/>
</dbReference>
<dbReference type="AlphaFoldDB" id="F1T5L5"/>
<evidence type="ECO:0000256" key="11">
    <source>
        <dbReference type="SAM" id="MobiDB-lite"/>
    </source>
</evidence>
<dbReference type="Pfam" id="PF02806">
    <property type="entry name" value="Alpha-amylase_C"/>
    <property type="match status" value="1"/>
</dbReference>
<evidence type="ECO:0000256" key="10">
    <source>
        <dbReference type="PIRSR" id="PIRSR000463-1"/>
    </source>
</evidence>
<dbReference type="NCBIfam" id="NF008967">
    <property type="entry name" value="PRK12313.1"/>
    <property type="match status" value="1"/>
</dbReference>
<dbReference type="OrthoDB" id="9800174at2"/>
<organism evidence="13 14">
    <name type="scientific">Fannyhessea vaginae DSM 15829</name>
    <dbReference type="NCBI Taxonomy" id="525256"/>
    <lineage>
        <taxon>Bacteria</taxon>
        <taxon>Bacillati</taxon>
        <taxon>Actinomycetota</taxon>
        <taxon>Coriobacteriia</taxon>
        <taxon>Coriobacteriales</taxon>
        <taxon>Atopobiaceae</taxon>
        <taxon>Fannyhessea</taxon>
    </lineage>
</organism>
<evidence type="ECO:0000313" key="13">
    <source>
        <dbReference type="EMBL" id="EGF23149.1"/>
    </source>
</evidence>
<dbReference type="Pfam" id="PF00128">
    <property type="entry name" value="Alpha-amylase"/>
    <property type="match status" value="1"/>
</dbReference>
<dbReference type="SMART" id="SM00642">
    <property type="entry name" value="Aamy"/>
    <property type="match status" value="1"/>
</dbReference>
<protein>
    <recommendedName>
        <fullName evidence="9">1,4-alpha-glucan branching enzyme GlgB</fullName>
        <ecNumber evidence="9">2.4.1.18</ecNumber>
    </recommendedName>
    <alternativeName>
        <fullName evidence="9">1,4-alpha-D-glucan:1,4-alpha-D-glucan 6-glucosyl-transferase</fullName>
    </alternativeName>
    <alternativeName>
        <fullName evidence="9">Alpha-(1-&gt;4)-glucan branching enzyme</fullName>
    </alternativeName>
    <alternativeName>
        <fullName evidence="9">Glycogen branching enzyme</fullName>
        <shortName evidence="9">BE</shortName>
    </alternativeName>
</protein>
<feature type="region of interest" description="Disordered" evidence="11">
    <location>
        <begin position="171"/>
        <end position="190"/>
    </location>
</feature>
<keyword evidence="7 9" id="KW-0320">Glycogen biosynthesis</keyword>
<dbReference type="SUPFAM" id="SSF51445">
    <property type="entry name" value="(Trans)glycosidases"/>
    <property type="match status" value="1"/>
</dbReference>
<keyword evidence="4 9" id="KW-0321">Glycogen metabolism</keyword>